<dbReference type="AlphaFoldDB" id="Q2HED0"/>
<evidence type="ECO:0000313" key="2">
    <source>
        <dbReference type="EMBL" id="EAQ93189.1"/>
    </source>
</evidence>
<evidence type="ECO:0000256" key="1">
    <source>
        <dbReference type="SAM" id="MobiDB-lite"/>
    </source>
</evidence>
<sequence length="304" mass="32031">MGCPLGICNDGCAHARREQTGGGHGGGFDSARQRTQVPSSPAAQPGPGSFAPVPPSAIHRTSSEQWGGGLWEWRRCKAPVKNLVGAGAGNVAMGHLLKAQAVNGSLICEFRCAGTPLTTKDPKSSRNEPLACGRVEFDSDNGSGISKQDALPSRLSVHSTAVNVARDGHHLGLYRGILSGLLTASSDKSSKSTPRVNDRSAPAALKIFDPGVPWAGLQAWTMNPTAMLPKPADPYNHPRTSATVAQARGFLCATPTWVPGYFVPPENRGVGGEEQFSTSIHACHDPDSLFPVRILSMENRGPRS</sequence>
<dbReference type="GeneID" id="4387717"/>
<reference evidence="3" key="1">
    <citation type="journal article" date="2015" name="Genome Announc.">
        <title>Draft genome sequence of the cellulolytic fungus Chaetomium globosum.</title>
        <authorList>
            <person name="Cuomo C.A."/>
            <person name="Untereiner W.A."/>
            <person name="Ma L.-J."/>
            <person name="Grabherr M."/>
            <person name="Birren B.W."/>
        </authorList>
    </citation>
    <scope>NUCLEOTIDE SEQUENCE [LARGE SCALE GENOMIC DNA]</scope>
    <source>
        <strain evidence="3">ATCC 6205 / CBS 148.51 / DSM 1962 / NBRC 6347 / NRRL 1970</strain>
    </source>
</reference>
<organism evidence="2 3">
    <name type="scientific">Chaetomium globosum (strain ATCC 6205 / CBS 148.51 / DSM 1962 / NBRC 6347 / NRRL 1970)</name>
    <name type="common">Soil fungus</name>
    <dbReference type="NCBI Taxonomy" id="306901"/>
    <lineage>
        <taxon>Eukaryota</taxon>
        <taxon>Fungi</taxon>
        <taxon>Dikarya</taxon>
        <taxon>Ascomycota</taxon>
        <taxon>Pezizomycotina</taxon>
        <taxon>Sordariomycetes</taxon>
        <taxon>Sordariomycetidae</taxon>
        <taxon>Sordariales</taxon>
        <taxon>Chaetomiaceae</taxon>
        <taxon>Chaetomium</taxon>
    </lineage>
</organism>
<accession>Q2HED0</accession>
<dbReference type="RefSeq" id="XP_001220645.1">
    <property type="nucleotide sequence ID" value="XM_001220644.1"/>
</dbReference>
<gene>
    <name evidence="2" type="ORF">CHGG_01424</name>
</gene>
<dbReference type="HOGENOM" id="CLU_915269_0_0_1"/>
<evidence type="ECO:0000313" key="3">
    <source>
        <dbReference type="Proteomes" id="UP000001056"/>
    </source>
</evidence>
<dbReference type="VEuPathDB" id="FungiDB:CHGG_01424"/>
<protein>
    <submittedName>
        <fullName evidence="2">Uncharacterized protein</fullName>
    </submittedName>
</protein>
<keyword evidence="3" id="KW-1185">Reference proteome</keyword>
<proteinExistence type="predicted"/>
<feature type="region of interest" description="Disordered" evidence="1">
    <location>
        <begin position="20"/>
        <end position="64"/>
    </location>
</feature>
<name>Q2HED0_CHAGB</name>
<feature type="compositionally biased region" description="Low complexity" evidence="1">
    <location>
        <begin position="38"/>
        <end position="51"/>
    </location>
</feature>
<dbReference type="Proteomes" id="UP000001056">
    <property type="component" value="Unassembled WGS sequence"/>
</dbReference>
<dbReference type="InParanoid" id="Q2HED0"/>
<dbReference type="EMBL" id="CH408029">
    <property type="protein sequence ID" value="EAQ93189.1"/>
    <property type="molecule type" value="Genomic_DNA"/>
</dbReference>